<keyword evidence="3" id="KW-1185">Reference proteome</keyword>
<reference evidence="2" key="1">
    <citation type="journal article" date="2020" name="G3 (Bethesda)">
        <title>High-Quality Assemblies for Three Invasive Social Wasps from the &lt;i&gt;Vespula&lt;/i&gt; Genus.</title>
        <authorList>
            <person name="Harrop T.W.R."/>
            <person name="Guhlin J."/>
            <person name="McLaughlin G.M."/>
            <person name="Permina E."/>
            <person name="Stockwell P."/>
            <person name="Gilligan J."/>
            <person name="Le Lec M.F."/>
            <person name="Gruber M.A.M."/>
            <person name="Quinn O."/>
            <person name="Lovegrove M."/>
            <person name="Duncan E.J."/>
            <person name="Remnant E.J."/>
            <person name="Van Eeckhoven J."/>
            <person name="Graham B."/>
            <person name="Knapp R.A."/>
            <person name="Langford K.W."/>
            <person name="Kronenberg Z."/>
            <person name="Press M.O."/>
            <person name="Eacker S.M."/>
            <person name="Wilson-Rankin E.E."/>
            <person name="Purcell J."/>
            <person name="Lester P.J."/>
            <person name="Dearden P.K."/>
        </authorList>
    </citation>
    <scope>NUCLEOTIDE SEQUENCE</scope>
    <source>
        <strain evidence="2">Volc-1</strain>
    </source>
</reference>
<feature type="compositionally biased region" description="Basic and acidic residues" evidence="1">
    <location>
        <begin position="30"/>
        <end position="44"/>
    </location>
</feature>
<evidence type="ECO:0000256" key="1">
    <source>
        <dbReference type="SAM" id="MobiDB-lite"/>
    </source>
</evidence>
<name>A0A834UDC7_VESPE</name>
<gene>
    <name evidence="2" type="ORF">H0235_004836</name>
</gene>
<dbReference type="Proteomes" id="UP000600918">
    <property type="component" value="Unassembled WGS sequence"/>
</dbReference>
<proteinExistence type="predicted"/>
<protein>
    <submittedName>
        <fullName evidence="2">Uncharacterized protein</fullName>
    </submittedName>
</protein>
<evidence type="ECO:0000313" key="3">
    <source>
        <dbReference type="Proteomes" id="UP000600918"/>
    </source>
</evidence>
<feature type="compositionally biased region" description="Polar residues" evidence="1">
    <location>
        <begin position="117"/>
        <end position="140"/>
    </location>
</feature>
<comment type="caution">
    <text evidence="2">The sequence shown here is derived from an EMBL/GenBank/DDBJ whole genome shotgun (WGS) entry which is preliminary data.</text>
</comment>
<evidence type="ECO:0000313" key="2">
    <source>
        <dbReference type="EMBL" id="KAF7431912.1"/>
    </source>
</evidence>
<sequence length="140" mass="15251">MTRDSRKEIRGGGEEGKGGDGGGGKGGRRTLLEKPQRRAEESEMHPLFQPGNDLFTLSASKWREAFRNITGSLCLFAPSALSLHPERPYVTRAVPVRQSLGRRYIRDVGRQDGVRAQQGNSVSGAASKSPQPTARGYLSQ</sequence>
<dbReference type="AlphaFoldDB" id="A0A834UDC7"/>
<feature type="compositionally biased region" description="Basic and acidic residues" evidence="1">
    <location>
        <begin position="1"/>
        <end position="18"/>
    </location>
</feature>
<feature type="region of interest" description="Disordered" evidence="1">
    <location>
        <begin position="1"/>
        <end position="52"/>
    </location>
</feature>
<dbReference type="EMBL" id="JACSDY010000003">
    <property type="protein sequence ID" value="KAF7431912.1"/>
    <property type="molecule type" value="Genomic_DNA"/>
</dbReference>
<feature type="region of interest" description="Disordered" evidence="1">
    <location>
        <begin position="107"/>
        <end position="140"/>
    </location>
</feature>
<accession>A0A834UDC7</accession>
<organism evidence="2 3">
    <name type="scientific">Vespula pensylvanica</name>
    <name type="common">Western yellow jacket</name>
    <name type="synonym">Wasp</name>
    <dbReference type="NCBI Taxonomy" id="30213"/>
    <lineage>
        <taxon>Eukaryota</taxon>
        <taxon>Metazoa</taxon>
        <taxon>Ecdysozoa</taxon>
        <taxon>Arthropoda</taxon>
        <taxon>Hexapoda</taxon>
        <taxon>Insecta</taxon>
        <taxon>Pterygota</taxon>
        <taxon>Neoptera</taxon>
        <taxon>Endopterygota</taxon>
        <taxon>Hymenoptera</taxon>
        <taxon>Apocrita</taxon>
        <taxon>Aculeata</taxon>
        <taxon>Vespoidea</taxon>
        <taxon>Vespidae</taxon>
        <taxon>Vespinae</taxon>
        <taxon>Vespula</taxon>
    </lineage>
</organism>